<dbReference type="InterPro" id="IPR035755">
    <property type="entry name" value="RIM-BP_SH3_3"/>
</dbReference>
<feature type="region of interest" description="Disordered" evidence="2">
    <location>
        <begin position="169"/>
        <end position="219"/>
    </location>
</feature>
<evidence type="ECO:0000313" key="4">
    <source>
        <dbReference type="Ensembl" id="ENSSSCP00015010857.1"/>
    </source>
</evidence>
<dbReference type="AlphaFoldDB" id="A0A8D0MYG4"/>
<proteinExistence type="predicted"/>
<dbReference type="Gene3D" id="2.30.30.40">
    <property type="entry name" value="SH3 Domains"/>
    <property type="match status" value="2"/>
</dbReference>
<dbReference type="Proteomes" id="UP000694726">
    <property type="component" value="Unplaced"/>
</dbReference>
<dbReference type="PANTHER" id="PTHR14234">
    <property type="entry name" value="RIM BINDING PROTEIN-RELATED"/>
    <property type="match status" value="1"/>
</dbReference>
<dbReference type="Pfam" id="PF07653">
    <property type="entry name" value="SH3_2"/>
    <property type="match status" value="2"/>
</dbReference>
<accession>A0A8D0MYG4</accession>
<dbReference type="CDD" id="cd12013">
    <property type="entry name" value="SH3_RIM-BP_3"/>
    <property type="match status" value="1"/>
</dbReference>
<reference evidence="4" key="1">
    <citation type="submission" date="2025-08" db="UniProtKB">
        <authorList>
            <consortium name="Ensembl"/>
        </authorList>
    </citation>
    <scope>IDENTIFICATION</scope>
</reference>
<evidence type="ECO:0000256" key="1">
    <source>
        <dbReference type="ARBA" id="ARBA00022443"/>
    </source>
</evidence>
<dbReference type="Ensembl" id="ENSSSCT00015027720.1">
    <property type="protein sequence ID" value="ENSSSCP00015010857.1"/>
    <property type="gene ID" value="ENSSSCG00015019588.1"/>
</dbReference>
<organism evidence="4 5">
    <name type="scientific">Sus scrofa</name>
    <name type="common">Pig</name>
    <dbReference type="NCBI Taxonomy" id="9823"/>
    <lineage>
        <taxon>Eukaryota</taxon>
        <taxon>Metazoa</taxon>
        <taxon>Chordata</taxon>
        <taxon>Craniata</taxon>
        <taxon>Vertebrata</taxon>
        <taxon>Euteleostomi</taxon>
        <taxon>Mammalia</taxon>
        <taxon>Eutheria</taxon>
        <taxon>Laurasiatheria</taxon>
        <taxon>Artiodactyla</taxon>
        <taxon>Suina</taxon>
        <taxon>Suidae</taxon>
        <taxon>Sus</taxon>
    </lineage>
</organism>
<keyword evidence="1" id="KW-0728">SH3 domain</keyword>
<evidence type="ECO:0000256" key="2">
    <source>
        <dbReference type="SAM" id="MobiDB-lite"/>
    </source>
</evidence>
<dbReference type="FunFam" id="2.30.30.40:FF:000016">
    <property type="entry name" value="RIMS-binding protein 2 isoform X2"/>
    <property type="match status" value="1"/>
</dbReference>
<dbReference type="InterPro" id="IPR001452">
    <property type="entry name" value="SH3_domain"/>
</dbReference>
<protein>
    <recommendedName>
        <fullName evidence="3">SH3 domain-containing protein</fullName>
    </recommendedName>
</protein>
<dbReference type="PRINTS" id="PR00452">
    <property type="entry name" value="SH3DOMAIN"/>
</dbReference>
<name>A0A8D0MYG4_PIG</name>
<feature type="domain" description="SH3" evidence="3">
    <location>
        <begin position="1"/>
        <end position="52"/>
    </location>
</feature>
<dbReference type="SUPFAM" id="SSF50044">
    <property type="entry name" value="SH3-domain"/>
    <property type="match status" value="2"/>
</dbReference>
<evidence type="ECO:0000313" key="5">
    <source>
        <dbReference type="Proteomes" id="UP000694726"/>
    </source>
</evidence>
<feature type="region of interest" description="Disordered" evidence="2">
    <location>
        <begin position="79"/>
        <end position="112"/>
    </location>
</feature>
<dbReference type="InterPro" id="IPR036028">
    <property type="entry name" value="SH3-like_dom_sf"/>
</dbReference>
<dbReference type="PANTHER" id="PTHR14234:SF20">
    <property type="entry name" value="PERIPHERAL-TYPE BENZODIAZEPINE RECEPTOR-ASSOCIATED PROTEIN 1"/>
    <property type="match status" value="1"/>
</dbReference>
<dbReference type="InterPro" id="IPR040325">
    <property type="entry name" value="RIMBP1/2/3"/>
</dbReference>
<dbReference type="SMART" id="SM00326">
    <property type="entry name" value="SH3"/>
    <property type="match status" value="2"/>
</dbReference>
<dbReference type="FunFam" id="2.30.30.40:FF:000023">
    <property type="entry name" value="RIMS-binding protein 2 isoform F"/>
    <property type="match status" value="1"/>
</dbReference>
<evidence type="ECO:0000259" key="3">
    <source>
        <dbReference type="SMART" id="SM00326"/>
    </source>
</evidence>
<sequence length="257" mass="27192">MSPNPDAGEEELPFQEGQILKVFGDKDADGFYRGEGGGRTGYIPCNMVAEVAVDSPAGRQQLLQRGYLSPDALLEGSGNGPFVYTTARTAGPPPKPRRSKKAPPQLVSSASLKAPRSMVAAFDYNPRESSPNMDVEAELPFRAGDVITVFGDMDDDGFYYGELNGQQGLVPSNFLEGPGPETGGSDREPGTLQAEGQDGAGSIQGPPAATPGWPCAPGPGRFPRIELGVLQGPSKKMWGLLSKGKQLLRKLGSEKKE</sequence>
<feature type="domain" description="SH3" evidence="3">
    <location>
        <begin position="116"/>
        <end position="179"/>
    </location>
</feature>